<reference evidence="1 2" key="1">
    <citation type="submission" date="2016-10" db="EMBL/GenBank/DDBJ databases">
        <authorList>
            <person name="Varghese N."/>
            <person name="Submissions S."/>
        </authorList>
    </citation>
    <scope>NUCLEOTIDE SEQUENCE [LARGE SCALE GENOMIC DNA]</scope>
    <source>
        <strain evidence="1 2">DSM 1361</strain>
    </source>
</reference>
<sequence length="320" mass="34200">MGGTGNTDDCYLKEITYNCGKEETFEETTETVQTNCGSNNMVINCEGCSCIGITPTVENTGSFAKTSAILQAVDFMAQDFKCVTVDGNECSEDEQREHFIEIFSGARKHCHIFDTGLTYQNCCKNMSGVSVNNYVHNILVMSRLLSSKQALGQYADKLDPTGLSTSLNDKSLTAADKLNTKVNSWLDSITGVEGGANLAQNTVMLIYINAYKGEIVKAMSTLLSSIGKKITGDIATAAGSSGVEGAKKLAEDEATQKAAEEASNEALSSLASAASIVGAVYTVYSVINMSLKLIFKCRNIDFETASDKASQEVLSGFNQV</sequence>
<evidence type="ECO:0000313" key="2">
    <source>
        <dbReference type="Proteomes" id="UP000243745"/>
    </source>
</evidence>
<proteinExistence type="predicted"/>
<evidence type="ECO:0000313" key="1">
    <source>
        <dbReference type="EMBL" id="SFP73323.1"/>
    </source>
</evidence>
<dbReference type="AlphaFoldDB" id="A0A662ZL94"/>
<name>A0A662ZL94_9GAMM</name>
<dbReference type="Proteomes" id="UP000243745">
    <property type="component" value="Unassembled WGS sequence"/>
</dbReference>
<dbReference type="RefSeq" id="WP_093143667.1">
    <property type="nucleotide sequence ID" value="NZ_FOXF01000065.1"/>
</dbReference>
<dbReference type="EMBL" id="FOXF01000065">
    <property type="protein sequence ID" value="SFP73323.1"/>
    <property type="molecule type" value="Genomic_DNA"/>
</dbReference>
<keyword evidence="2" id="KW-1185">Reference proteome</keyword>
<gene>
    <name evidence="1" type="ORF">SAMN02910344_02177</name>
</gene>
<protein>
    <submittedName>
        <fullName evidence="1">Uncharacterized protein</fullName>
    </submittedName>
</protein>
<accession>A0A662ZL94</accession>
<organism evidence="1 2">
    <name type="scientific">Ruminobacter amylophilus</name>
    <dbReference type="NCBI Taxonomy" id="867"/>
    <lineage>
        <taxon>Bacteria</taxon>
        <taxon>Pseudomonadati</taxon>
        <taxon>Pseudomonadota</taxon>
        <taxon>Gammaproteobacteria</taxon>
        <taxon>Aeromonadales</taxon>
        <taxon>Succinivibrionaceae</taxon>
        <taxon>Ruminobacter</taxon>
    </lineage>
</organism>